<keyword evidence="6 8" id="KW-1133">Transmembrane helix</keyword>
<keyword evidence="4 8" id="KW-1003">Cell membrane</keyword>
<evidence type="ECO:0000256" key="4">
    <source>
        <dbReference type="ARBA" id="ARBA00022475"/>
    </source>
</evidence>
<comment type="similarity">
    <text evidence="2 8">Belongs to the 4-toluene sulfonate uptake permease (TSUP) (TC 2.A.102) family.</text>
</comment>
<reference evidence="9 10" key="1">
    <citation type="submission" date="2023-12" db="EMBL/GenBank/DDBJ databases">
        <title>Description of an unclassified Opitutus bacterium of Verrucomicrobiota.</title>
        <authorList>
            <person name="Zhang D.-F."/>
        </authorList>
    </citation>
    <scope>NUCLEOTIDE SEQUENCE [LARGE SCALE GENOMIC DNA]</scope>
    <source>
        <strain evidence="9 10">WL0086</strain>
    </source>
</reference>
<dbReference type="PANTHER" id="PTHR30269">
    <property type="entry name" value="TRANSMEMBRANE PROTEIN YFCA"/>
    <property type="match status" value="1"/>
</dbReference>
<evidence type="ECO:0000256" key="1">
    <source>
        <dbReference type="ARBA" id="ARBA00004651"/>
    </source>
</evidence>
<evidence type="ECO:0000256" key="5">
    <source>
        <dbReference type="ARBA" id="ARBA00022692"/>
    </source>
</evidence>
<organism evidence="9 10">
    <name type="scientific">Actomonas aquatica</name>
    <dbReference type="NCBI Taxonomy" id="2866162"/>
    <lineage>
        <taxon>Bacteria</taxon>
        <taxon>Pseudomonadati</taxon>
        <taxon>Verrucomicrobiota</taxon>
        <taxon>Opitutia</taxon>
        <taxon>Opitutales</taxon>
        <taxon>Opitutaceae</taxon>
        <taxon>Actomonas</taxon>
    </lineage>
</organism>
<gene>
    <name evidence="9" type="ORF">K1X11_011905</name>
</gene>
<accession>A0ABZ1CEM1</accession>
<dbReference type="EMBL" id="CP139781">
    <property type="protein sequence ID" value="WRQ90115.1"/>
    <property type="molecule type" value="Genomic_DNA"/>
</dbReference>
<protein>
    <recommendedName>
        <fullName evidence="8">Probable membrane transporter protein</fullName>
    </recommendedName>
</protein>
<keyword evidence="7 8" id="KW-0472">Membrane</keyword>
<evidence type="ECO:0000256" key="3">
    <source>
        <dbReference type="ARBA" id="ARBA00022448"/>
    </source>
</evidence>
<sequence length="244" mass="25649">MTLLLVLVALSALVQGLSGFGFGMLGMALLSPVIGYRDALALLVVLNLFINFCNLAFHGLRFSWQGTGGVIGGLAVGVPAGMFLVTLLDERILFVLLGVFLVYAAGTFLWRKLRGGPVPGVGNAWLAGGLSGFFGGGFNAGGPPLVNHCFRGDEPFFECKKRFAAMVFLMSVYRLVLSGPAGLHLPVGWGALAGLCGAVLVGFSGGFFLSRKVNSDQMKNAVYGFLLLLGAYFVITFGGRLLGD</sequence>
<evidence type="ECO:0000256" key="6">
    <source>
        <dbReference type="ARBA" id="ARBA00022989"/>
    </source>
</evidence>
<name>A0ABZ1CEM1_9BACT</name>
<feature type="transmembrane region" description="Helical" evidence="8">
    <location>
        <begin position="221"/>
        <end position="242"/>
    </location>
</feature>
<evidence type="ECO:0000313" key="9">
    <source>
        <dbReference type="EMBL" id="WRQ90115.1"/>
    </source>
</evidence>
<feature type="transmembrane region" description="Helical" evidence="8">
    <location>
        <begin position="69"/>
        <end position="86"/>
    </location>
</feature>
<evidence type="ECO:0000256" key="7">
    <source>
        <dbReference type="ARBA" id="ARBA00023136"/>
    </source>
</evidence>
<keyword evidence="10" id="KW-1185">Reference proteome</keyword>
<evidence type="ECO:0000256" key="8">
    <source>
        <dbReference type="RuleBase" id="RU363041"/>
    </source>
</evidence>
<dbReference type="Proteomes" id="UP000738431">
    <property type="component" value="Chromosome"/>
</dbReference>
<evidence type="ECO:0000256" key="2">
    <source>
        <dbReference type="ARBA" id="ARBA00009142"/>
    </source>
</evidence>
<dbReference type="RefSeq" id="WP_221031962.1">
    <property type="nucleotide sequence ID" value="NZ_CP139781.1"/>
</dbReference>
<comment type="subcellular location">
    <subcellularLocation>
        <location evidence="1 8">Cell membrane</location>
        <topology evidence="1 8">Multi-pass membrane protein</topology>
    </subcellularLocation>
</comment>
<dbReference type="InterPro" id="IPR052017">
    <property type="entry name" value="TSUP"/>
</dbReference>
<feature type="transmembrane region" description="Helical" evidence="8">
    <location>
        <begin position="92"/>
        <end position="110"/>
    </location>
</feature>
<dbReference type="PANTHER" id="PTHR30269:SF37">
    <property type="entry name" value="MEMBRANE TRANSPORTER PROTEIN"/>
    <property type="match status" value="1"/>
</dbReference>
<feature type="transmembrane region" description="Helical" evidence="8">
    <location>
        <begin position="189"/>
        <end position="209"/>
    </location>
</feature>
<evidence type="ECO:0000313" key="10">
    <source>
        <dbReference type="Proteomes" id="UP000738431"/>
    </source>
</evidence>
<keyword evidence="5 8" id="KW-0812">Transmembrane</keyword>
<feature type="transmembrane region" description="Helical" evidence="8">
    <location>
        <begin position="163"/>
        <end position="183"/>
    </location>
</feature>
<feature type="transmembrane region" description="Helical" evidence="8">
    <location>
        <begin position="39"/>
        <end position="57"/>
    </location>
</feature>
<dbReference type="InterPro" id="IPR002781">
    <property type="entry name" value="TM_pro_TauE-like"/>
</dbReference>
<dbReference type="Pfam" id="PF01925">
    <property type="entry name" value="TauE"/>
    <property type="match status" value="1"/>
</dbReference>
<keyword evidence="3" id="KW-0813">Transport</keyword>
<proteinExistence type="inferred from homology"/>